<gene>
    <name evidence="3" type="ORF">DES47_101792</name>
</gene>
<dbReference type="Pfam" id="PF00271">
    <property type="entry name" value="Helicase_C"/>
    <property type="match status" value="1"/>
</dbReference>
<dbReference type="GO" id="GO:0016787">
    <property type="term" value="F:hydrolase activity"/>
    <property type="evidence" value="ECO:0007669"/>
    <property type="project" value="UniProtKB-KW"/>
</dbReference>
<dbReference type="InterPro" id="IPR014001">
    <property type="entry name" value="Helicase_ATP-bd"/>
</dbReference>
<proteinExistence type="predicted"/>
<name>A0A4R6QTY7_9BURK</name>
<dbReference type="PANTHER" id="PTHR45766">
    <property type="entry name" value="DNA ANNEALING HELICASE AND ENDONUCLEASE ZRANB3 FAMILY MEMBER"/>
    <property type="match status" value="1"/>
</dbReference>
<dbReference type="InterPro" id="IPR000330">
    <property type="entry name" value="SNF2_N"/>
</dbReference>
<keyword evidence="4" id="KW-1185">Reference proteome</keyword>
<dbReference type="EMBL" id="SNXS01000001">
    <property type="protein sequence ID" value="TDP74726.1"/>
    <property type="molecule type" value="Genomic_DNA"/>
</dbReference>
<evidence type="ECO:0000313" key="3">
    <source>
        <dbReference type="EMBL" id="TDP74726.1"/>
    </source>
</evidence>
<dbReference type="GO" id="GO:0005524">
    <property type="term" value="F:ATP binding"/>
    <property type="evidence" value="ECO:0007669"/>
    <property type="project" value="InterPro"/>
</dbReference>
<evidence type="ECO:0000259" key="2">
    <source>
        <dbReference type="PROSITE" id="PS51192"/>
    </source>
</evidence>
<dbReference type="InParanoid" id="A0A4R6QTY7"/>
<keyword evidence="3" id="KW-0547">Nucleotide-binding</keyword>
<organism evidence="3 4">
    <name type="scientific">Roseateles toxinivorans</name>
    <dbReference type="NCBI Taxonomy" id="270368"/>
    <lineage>
        <taxon>Bacteria</taxon>
        <taxon>Pseudomonadati</taxon>
        <taxon>Pseudomonadota</taxon>
        <taxon>Betaproteobacteria</taxon>
        <taxon>Burkholderiales</taxon>
        <taxon>Sphaerotilaceae</taxon>
        <taxon>Roseateles</taxon>
    </lineage>
</organism>
<dbReference type="InterPro" id="IPR038718">
    <property type="entry name" value="SNF2-like_sf"/>
</dbReference>
<dbReference type="PANTHER" id="PTHR45766:SF6">
    <property type="entry name" value="SWI_SNF-RELATED MATRIX-ASSOCIATED ACTIN-DEPENDENT REGULATOR OF CHROMATIN SUBFAMILY A-LIKE PROTEIN 1"/>
    <property type="match status" value="1"/>
</dbReference>
<dbReference type="Gene3D" id="3.40.50.300">
    <property type="entry name" value="P-loop containing nucleotide triphosphate hydrolases"/>
    <property type="match status" value="1"/>
</dbReference>
<evidence type="ECO:0000313" key="4">
    <source>
        <dbReference type="Proteomes" id="UP000295361"/>
    </source>
</evidence>
<dbReference type="Pfam" id="PF00176">
    <property type="entry name" value="SNF2-rel_dom"/>
    <property type="match status" value="1"/>
</dbReference>
<dbReference type="SUPFAM" id="SSF52540">
    <property type="entry name" value="P-loop containing nucleoside triphosphate hydrolases"/>
    <property type="match status" value="1"/>
</dbReference>
<feature type="domain" description="Helicase ATP-binding" evidence="2">
    <location>
        <begin position="49"/>
        <end position="208"/>
    </location>
</feature>
<keyword evidence="1" id="KW-0378">Hydrolase</keyword>
<dbReference type="SMART" id="SM00487">
    <property type="entry name" value="DEXDc"/>
    <property type="match status" value="1"/>
</dbReference>
<dbReference type="InterPro" id="IPR001650">
    <property type="entry name" value="Helicase_C-like"/>
</dbReference>
<protein>
    <submittedName>
        <fullName evidence="3">Helicase-like protein</fullName>
    </submittedName>
</protein>
<dbReference type="RefSeq" id="WP_208114895.1">
    <property type="nucleotide sequence ID" value="NZ_SNXS01000001.1"/>
</dbReference>
<dbReference type="Gene3D" id="3.40.50.10810">
    <property type="entry name" value="Tandem AAA-ATPase domain"/>
    <property type="match status" value="1"/>
</dbReference>
<dbReference type="CDD" id="cd18785">
    <property type="entry name" value="SF2_C"/>
    <property type="match status" value="1"/>
</dbReference>
<sequence>MDARTWRFLRAENAAAYIKEYEKQRKDGWKLLELATTQRQFRTARDILNRLKNGIRGVLLADDVGLGKTTVATLCALVVAGKQGSVRILAPNEMMARRWRQEIEIHVNALTAFAERLDLQAVRSNRGANVSKLKPGQIAVSTHTKATDLRCNLLIVDEAHRTRSDQSRLATSIKEQRDDIDHIVVLTATPFSIDSRDLARLLARVGADEDVIKSMAVFAKNLEDLWKGKAIGDPALIADQLASSAGAAVEAMKPYVIRHGIGNLTKSEKAKFGEFETESPRSDIGDTMLEAMLRTDRALLLGLRTRAWTGKRRNDPRYHVARGKLLADLGDLAKRLEHKTDAPDARHAAEHVRTAIACLQDVPVHPKVESTAALAQGIVDANEKVLVFCDHHVPAGELAGELSKRMQRTPVARSPDKKIWLQAWEAVLGEKEGSDLKPDDRLRRRNFVNWLCSDGVRAQVGGWLRQSLRRGMHSDNLASLLRTPGFYVEPKRASIADQAWALYKQLIDEQSASTRTQLLRGSLALPGATLSRACAVCEVPEGTDDQSIYFQNQPDTVLAIFNSPFGPDVLVTTDKLSEGVDLHRFCRHLIHHELDPSPVRTVQRNGRLRRVGSWAARTHRPIVISYPALRGTRDERVVEIMQMRLKQFDLLLGGVGQDIDPDESTASERHALKILALAQEKMKGLKLCSL</sequence>
<reference evidence="3 4" key="1">
    <citation type="submission" date="2019-03" db="EMBL/GenBank/DDBJ databases">
        <title>Genomic Encyclopedia of Type Strains, Phase IV (KMG-IV): sequencing the most valuable type-strain genomes for metagenomic binning, comparative biology and taxonomic classification.</title>
        <authorList>
            <person name="Goeker M."/>
        </authorList>
    </citation>
    <scope>NUCLEOTIDE SEQUENCE [LARGE SCALE GENOMIC DNA]</scope>
    <source>
        <strain evidence="3 4">DSM 16998</strain>
    </source>
</reference>
<dbReference type="Proteomes" id="UP000295361">
    <property type="component" value="Unassembled WGS sequence"/>
</dbReference>
<keyword evidence="3" id="KW-0347">Helicase</keyword>
<dbReference type="GO" id="GO:0004386">
    <property type="term" value="F:helicase activity"/>
    <property type="evidence" value="ECO:0007669"/>
    <property type="project" value="UniProtKB-KW"/>
</dbReference>
<dbReference type="PROSITE" id="PS51192">
    <property type="entry name" value="HELICASE_ATP_BIND_1"/>
    <property type="match status" value="1"/>
</dbReference>
<dbReference type="AlphaFoldDB" id="A0A4R6QTY7"/>
<keyword evidence="3" id="KW-0067">ATP-binding</keyword>
<evidence type="ECO:0000256" key="1">
    <source>
        <dbReference type="ARBA" id="ARBA00022801"/>
    </source>
</evidence>
<accession>A0A4R6QTY7</accession>
<dbReference type="InterPro" id="IPR027417">
    <property type="entry name" value="P-loop_NTPase"/>
</dbReference>
<comment type="caution">
    <text evidence="3">The sequence shown here is derived from an EMBL/GenBank/DDBJ whole genome shotgun (WGS) entry which is preliminary data.</text>
</comment>